<proteinExistence type="predicted"/>
<accession>A0ABN3TZK9</accession>
<organism evidence="1 2">
    <name type="scientific">Streptomyces luteosporeus</name>
    <dbReference type="NCBI Taxonomy" id="173856"/>
    <lineage>
        <taxon>Bacteria</taxon>
        <taxon>Bacillati</taxon>
        <taxon>Actinomycetota</taxon>
        <taxon>Actinomycetes</taxon>
        <taxon>Kitasatosporales</taxon>
        <taxon>Streptomycetaceae</taxon>
        <taxon>Streptomyces</taxon>
    </lineage>
</organism>
<comment type="caution">
    <text evidence="1">The sequence shown here is derived from an EMBL/GenBank/DDBJ whole genome shotgun (WGS) entry which is preliminary data.</text>
</comment>
<dbReference type="Gene3D" id="1.25.10.10">
    <property type="entry name" value="Leucine-rich Repeat Variant"/>
    <property type="match status" value="1"/>
</dbReference>
<dbReference type="Proteomes" id="UP001500886">
    <property type="component" value="Unassembled WGS sequence"/>
</dbReference>
<keyword evidence="2" id="KW-1185">Reference proteome</keyword>
<dbReference type="EMBL" id="BAAASL010000018">
    <property type="protein sequence ID" value="GAA2721904.1"/>
    <property type="molecule type" value="Genomic_DNA"/>
</dbReference>
<dbReference type="RefSeq" id="WP_344437362.1">
    <property type="nucleotide sequence ID" value="NZ_BAAASL010000018.1"/>
</dbReference>
<name>A0ABN3TZK9_9ACTN</name>
<evidence type="ECO:0000313" key="1">
    <source>
        <dbReference type="EMBL" id="GAA2721904.1"/>
    </source>
</evidence>
<evidence type="ECO:0008006" key="3">
    <source>
        <dbReference type="Google" id="ProtNLM"/>
    </source>
</evidence>
<gene>
    <name evidence="1" type="ORF">GCM10010315_45880</name>
</gene>
<reference evidence="1 2" key="1">
    <citation type="journal article" date="2019" name="Int. J. Syst. Evol. Microbiol.">
        <title>The Global Catalogue of Microorganisms (GCM) 10K type strain sequencing project: providing services to taxonomists for standard genome sequencing and annotation.</title>
        <authorList>
            <consortium name="The Broad Institute Genomics Platform"/>
            <consortium name="The Broad Institute Genome Sequencing Center for Infectious Disease"/>
            <person name="Wu L."/>
            <person name="Ma J."/>
        </authorList>
    </citation>
    <scope>NUCLEOTIDE SEQUENCE [LARGE SCALE GENOMIC DNA]</scope>
    <source>
        <strain evidence="1 2">JCM 4542</strain>
    </source>
</reference>
<dbReference type="InterPro" id="IPR011989">
    <property type="entry name" value="ARM-like"/>
</dbReference>
<evidence type="ECO:0000313" key="2">
    <source>
        <dbReference type="Proteomes" id="UP001500886"/>
    </source>
</evidence>
<protein>
    <recommendedName>
        <fullName evidence="3">HEAT repeat domain-containing protein</fullName>
    </recommendedName>
</protein>
<sequence>MPSPASASRDLENLAALWSLGALRAAHVVDAACDALLAGLDSPTLRMLAACTTTEADYEVAELLPATLDELGLTFFPRGSQAGKEAAARALATRTLTGAMSPRQLAFQIHQLFGHELDLTARLAAYDDEYDVLGYGDRTAAQVDADVLAEARRIARSGMETALAAASSPSWSQRARAGHDLAPFADVPEAAEALTGLLLDAEDTAVTRQTAEALARAGTAAAVRLIALAVAKADDSQAEWMQTGVQDALAGPAGAPDLAAICRRLAHHPEEAVRRGAAEVLAWTGDTSA</sequence>